<dbReference type="InterPro" id="IPR006623">
    <property type="entry name" value="THEG"/>
</dbReference>
<evidence type="ECO:0000313" key="3">
    <source>
        <dbReference type="RefSeq" id="XP_017661331.1"/>
    </source>
</evidence>
<keyword evidence="1" id="KW-0677">Repeat</keyword>
<reference evidence="3" key="1">
    <citation type="submission" date="2025-08" db="UniProtKB">
        <authorList>
            <consortium name="RefSeq"/>
        </authorList>
    </citation>
    <scope>IDENTIFICATION</scope>
</reference>
<proteinExistence type="predicted"/>
<evidence type="ECO:0000256" key="1">
    <source>
        <dbReference type="ARBA" id="ARBA00022737"/>
    </source>
</evidence>
<dbReference type="OrthoDB" id="25466at2759"/>
<dbReference type="Pfam" id="PF14912">
    <property type="entry name" value="THEG"/>
    <property type="match status" value="3"/>
</dbReference>
<keyword evidence="2" id="KW-1185">Reference proteome</keyword>
<dbReference type="InterPro" id="IPR042401">
    <property type="entry name" value="SPMAP2-like"/>
</dbReference>
<dbReference type="GeneID" id="108492973"/>
<dbReference type="SMART" id="SM00705">
    <property type="entry name" value="THEG"/>
    <property type="match status" value="6"/>
</dbReference>
<dbReference type="AlphaFoldDB" id="A0A6J0GHG7"/>
<dbReference type="Proteomes" id="UP000504624">
    <property type="component" value="Unplaced"/>
</dbReference>
<name>A0A6J0GHG7_9PASS</name>
<protein>
    <submittedName>
        <fullName evidence="3">Testicular haploid expressed gene protein-like</fullName>
    </submittedName>
</protein>
<dbReference type="PANTHER" id="PTHR15901">
    <property type="entry name" value="TESTICULAR HAPLOID EXPRESSED GENE PROTEIN"/>
    <property type="match status" value="1"/>
</dbReference>
<gene>
    <name evidence="3" type="primary">THEGL</name>
</gene>
<organism evidence="2 3">
    <name type="scientific">Lepidothrix coronata</name>
    <name type="common">blue-crowned manakin</name>
    <dbReference type="NCBI Taxonomy" id="321398"/>
    <lineage>
        <taxon>Eukaryota</taxon>
        <taxon>Metazoa</taxon>
        <taxon>Chordata</taxon>
        <taxon>Craniata</taxon>
        <taxon>Vertebrata</taxon>
        <taxon>Euteleostomi</taxon>
        <taxon>Archelosauria</taxon>
        <taxon>Archosauria</taxon>
        <taxon>Dinosauria</taxon>
        <taxon>Saurischia</taxon>
        <taxon>Theropoda</taxon>
        <taxon>Coelurosauria</taxon>
        <taxon>Aves</taxon>
        <taxon>Neognathae</taxon>
        <taxon>Neoaves</taxon>
        <taxon>Telluraves</taxon>
        <taxon>Australaves</taxon>
        <taxon>Passeriformes</taxon>
        <taxon>Pipridae</taxon>
        <taxon>Lepidothrix</taxon>
    </lineage>
</organism>
<sequence length="292" mass="32617">MAAAGPIRVSYSSVYTHTRIRVLAEPKQVAYESSPRLEWGNQETICPLSWGAMTSRPSSRITLLSKSKKDFCEHQRSYISVIGGRPPLVKFAYPSERLLKLAEPKKFHPASLQQRSPEWPVSLSALTYNASPRILKLARPKLLHPEFIPPREVPTQVPTPATLASASSRLERLAEPCVRQATCCYKHSYPESVIRPVSKSAQQAVASPRTIELARPKKVHSKYAAPRDPQWPVSEAAKRAVATPRIVELAQPGKRPPMGLAQFNLDAFRVKETAMKATCSDRIRELARPVQR</sequence>
<evidence type="ECO:0000313" key="2">
    <source>
        <dbReference type="Proteomes" id="UP000504624"/>
    </source>
</evidence>
<dbReference type="PANTHER" id="PTHR15901:SF15">
    <property type="entry name" value="TESTICULAR HAPLOID EXPRESSED GENE PROTEIN-LIKE"/>
    <property type="match status" value="1"/>
</dbReference>
<dbReference type="RefSeq" id="XP_017661331.1">
    <property type="nucleotide sequence ID" value="XM_017805842.1"/>
</dbReference>
<dbReference type="CTD" id="100506564"/>
<accession>A0A6J0GHG7</accession>